<dbReference type="InterPro" id="IPR006578">
    <property type="entry name" value="MADF-dom"/>
</dbReference>
<gene>
    <name evidence="2" type="ORF">PR048_015173</name>
</gene>
<reference evidence="2 3" key="1">
    <citation type="submission" date="2023-02" db="EMBL/GenBank/DDBJ databases">
        <title>LHISI_Scaffold_Assembly.</title>
        <authorList>
            <person name="Stuart O.P."/>
            <person name="Cleave R."/>
            <person name="Magrath M.J.L."/>
            <person name="Mikheyev A.S."/>
        </authorList>
    </citation>
    <scope>NUCLEOTIDE SEQUENCE [LARGE SCALE GENOMIC DNA]</scope>
    <source>
        <strain evidence="2">Daus_M_001</strain>
        <tissue evidence="2">Leg muscle</tissue>
    </source>
</reference>
<name>A0ABQ9HGH6_9NEOP</name>
<evidence type="ECO:0000259" key="1">
    <source>
        <dbReference type="Pfam" id="PF10545"/>
    </source>
</evidence>
<evidence type="ECO:0000313" key="2">
    <source>
        <dbReference type="EMBL" id="KAJ8883330.1"/>
    </source>
</evidence>
<sequence>MFGGLFGCDPPFVGFCPSDRSMFGAARIAVWTSRPTFDANIQLSTGSSAANTVAVAVRDSVYNLHTSELQNGVVQEDQIELMDTYKQKTVIWDLENPDHFNKNRKQDACEDIGAEMIRDVNECKEKRFKCGGRINCSRFWVQKTEDAMPKTFSTTLRALHNL</sequence>
<feature type="domain" description="MADF" evidence="1">
    <location>
        <begin position="81"/>
        <end position="126"/>
    </location>
</feature>
<dbReference type="EMBL" id="JARBHB010000005">
    <property type="protein sequence ID" value="KAJ8883330.1"/>
    <property type="molecule type" value="Genomic_DNA"/>
</dbReference>
<evidence type="ECO:0000313" key="3">
    <source>
        <dbReference type="Proteomes" id="UP001159363"/>
    </source>
</evidence>
<keyword evidence="3" id="KW-1185">Reference proteome</keyword>
<proteinExistence type="predicted"/>
<comment type="caution">
    <text evidence="2">The sequence shown here is derived from an EMBL/GenBank/DDBJ whole genome shotgun (WGS) entry which is preliminary data.</text>
</comment>
<organism evidence="2 3">
    <name type="scientific">Dryococelus australis</name>
    <dbReference type="NCBI Taxonomy" id="614101"/>
    <lineage>
        <taxon>Eukaryota</taxon>
        <taxon>Metazoa</taxon>
        <taxon>Ecdysozoa</taxon>
        <taxon>Arthropoda</taxon>
        <taxon>Hexapoda</taxon>
        <taxon>Insecta</taxon>
        <taxon>Pterygota</taxon>
        <taxon>Neoptera</taxon>
        <taxon>Polyneoptera</taxon>
        <taxon>Phasmatodea</taxon>
        <taxon>Verophasmatodea</taxon>
        <taxon>Anareolatae</taxon>
        <taxon>Phasmatidae</taxon>
        <taxon>Eurycanthinae</taxon>
        <taxon>Dryococelus</taxon>
    </lineage>
</organism>
<protein>
    <recommendedName>
        <fullName evidence="1">MADF domain-containing protein</fullName>
    </recommendedName>
</protein>
<dbReference type="Pfam" id="PF10545">
    <property type="entry name" value="MADF_DNA_bdg"/>
    <property type="match status" value="1"/>
</dbReference>
<dbReference type="Proteomes" id="UP001159363">
    <property type="component" value="Chromosome 4"/>
</dbReference>
<accession>A0ABQ9HGH6</accession>